<sequence length="123" mass="12938">MRLTPLLVPVLIAAALGACKPVAVSEEDQSYATAESVAAVDASEAPLAYAEPTLNPKSASTATCLEEKGQLEAEKLVQRCRAVSPATHPPCNVQNPCPMIEDEIKRSCALYGPDEQKPAECTG</sequence>
<protein>
    <submittedName>
        <fullName evidence="1">Uncharacterized protein</fullName>
    </submittedName>
</protein>
<dbReference type="PROSITE" id="PS51257">
    <property type="entry name" value="PROKAR_LIPOPROTEIN"/>
    <property type="match status" value="1"/>
</dbReference>
<dbReference type="HOGENOM" id="CLU_128700_0_0_5"/>
<keyword evidence="2" id="KW-1185">Reference proteome</keyword>
<name>E8RS21_ASTEC</name>
<accession>E8RS21</accession>
<dbReference type="OrthoDB" id="7340239at2"/>
<organism evidence="1 2">
    <name type="scientific">Asticcacaulis excentricus (strain ATCC 15261 / DSM 4724 / KCTC 12464 / NCIMB 9791 / VKM B-1370 / CB 48)</name>
    <dbReference type="NCBI Taxonomy" id="573065"/>
    <lineage>
        <taxon>Bacteria</taxon>
        <taxon>Pseudomonadati</taxon>
        <taxon>Pseudomonadota</taxon>
        <taxon>Alphaproteobacteria</taxon>
        <taxon>Caulobacterales</taxon>
        <taxon>Caulobacteraceae</taxon>
        <taxon>Asticcacaulis</taxon>
    </lineage>
</organism>
<dbReference type="RefSeq" id="WP_013480116.1">
    <property type="nucleotide sequence ID" value="NC_014817.1"/>
</dbReference>
<dbReference type="EMBL" id="CP002396">
    <property type="protein sequence ID" value="ADU14292.1"/>
    <property type="molecule type" value="Genomic_DNA"/>
</dbReference>
<gene>
    <name evidence="1" type="ordered locus">Astex_2647</name>
</gene>
<evidence type="ECO:0000313" key="2">
    <source>
        <dbReference type="Proteomes" id="UP000001492"/>
    </source>
</evidence>
<reference evidence="2" key="1">
    <citation type="submission" date="2010-12" db="EMBL/GenBank/DDBJ databases">
        <title>Complete sequence of chromosome 2 of Asticcacaulis excentricus CB 48.</title>
        <authorList>
            <consortium name="US DOE Joint Genome Institute"/>
            <person name="Lucas S."/>
            <person name="Copeland A."/>
            <person name="Lapidus A."/>
            <person name="Cheng J.-F."/>
            <person name="Bruce D."/>
            <person name="Goodwin L."/>
            <person name="Pitluck S."/>
            <person name="Teshima H."/>
            <person name="Davenport K."/>
            <person name="Detter J.C."/>
            <person name="Han C."/>
            <person name="Tapia R."/>
            <person name="Land M."/>
            <person name="Hauser L."/>
            <person name="Jeffries C."/>
            <person name="Kyrpides N."/>
            <person name="Ivanova N."/>
            <person name="Ovchinnikova G."/>
            <person name="Brun Y.V."/>
            <person name="Woyke T."/>
        </authorList>
    </citation>
    <scope>NUCLEOTIDE SEQUENCE [LARGE SCALE GENOMIC DNA]</scope>
    <source>
        <strain evidence="2">ATCC 15261 / DSM 4724 / KCTC 12464 / NCIMB 9791 / VKM B-1370 / CB 48</strain>
    </source>
</reference>
<dbReference type="eggNOG" id="ENOG5033IXS">
    <property type="taxonomic scope" value="Bacteria"/>
</dbReference>
<dbReference type="Proteomes" id="UP000001492">
    <property type="component" value="Chromosome 2"/>
</dbReference>
<dbReference type="KEGG" id="aex:Astex_2647"/>
<proteinExistence type="predicted"/>
<dbReference type="STRING" id="573065.Astex_2647"/>
<evidence type="ECO:0000313" key="1">
    <source>
        <dbReference type="EMBL" id="ADU14292.1"/>
    </source>
</evidence>
<dbReference type="AlphaFoldDB" id="E8RS21"/>